<sequence length="173" mass="19781">MMIDEFNNDSLEDAAPDETALYKSVQTAALRLLARREYSSQELTRKLAARGHPIAVIKSVLAELTQSDWLNNTRFVTQRIQQRIGQGWGPLRIRQELLTLGIEKATIDVALPNMDDPCWIEIIQQLYRKRYGINPPTDARQWAKCMRFFMQRGFTAGVIQCGLRNGLIDDADN</sequence>
<dbReference type="Pfam" id="PF21981">
    <property type="entry name" value="RecX_HTH3"/>
    <property type="match status" value="1"/>
</dbReference>
<comment type="function">
    <text evidence="5">Modulates RecA activity.</text>
</comment>
<keyword evidence="4 5" id="KW-0963">Cytoplasm</keyword>
<dbReference type="RefSeq" id="WP_182582549.1">
    <property type="nucleotide sequence ID" value="NZ_JABVCQ010000006.1"/>
</dbReference>
<evidence type="ECO:0000256" key="2">
    <source>
        <dbReference type="ARBA" id="ARBA00009695"/>
    </source>
</evidence>
<dbReference type="InterPro" id="IPR053926">
    <property type="entry name" value="RecX_HTH_1st"/>
</dbReference>
<dbReference type="AlphaFoldDB" id="A0A839HE68"/>
<dbReference type="Proteomes" id="UP000548632">
    <property type="component" value="Unassembled WGS sequence"/>
</dbReference>
<dbReference type="Pfam" id="PF02631">
    <property type="entry name" value="RecX_HTH2"/>
    <property type="match status" value="1"/>
</dbReference>
<keyword evidence="10" id="KW-1185">Reference proteome</keyword>
<organism evidence="9 10">
    <name type="scientific">Thiospirillum jenense</name>
    <dbReference type="NCBI Taxonomy" id="1653858"/>
    <lineage>
        <taxon>Bacteria</taxon>
        <taxon>Pseudomonadati</taxon>
        <taxon>Pseudomonadota</taxon>
        <taxon>Gammaproteobacteria</taxon>
        <taxon>Chromatiales</taxon>
        <taxon>Chromatiaceae</taxon>
        <taxon>Thiospirillum</taxon>
    </lineage>
</organism>
<dbReference type="InterPro" id="IPR053924">
    <property type="entry name" value="RecX_HTH_2nd"/>
</dbReference>
<dbReference type="GO" id="GO:0005737">
    <property type="term" value="C:cytoplasm"/>
    <property type="evidence" value="ECO:0007669"/>
    <property type="project" value="UniProtKB-SubCell"/>
</dbReference>
<dbReference type="InterPro" id="IPR003783">
    <property type="entry name" value="Regulatory_RecX"/>
</dbReference>
<dbReference type="HAMAP" id="MF_01114">
    <property type="entry name" value="RecX"/>
    <property type="match status" value="1"/>
</dbReference>
<comment type="caution">
    <text evidence="9">The sequence shown here is derived from an EMBL/GenBank/DDBJ whole genome shotgun (WGS) entry which is preliminary data.</text>
</comment>
<dbReference type="InterPro" id="IPR053925">
    <property type="entry name" value="RecX_HTH_3rd"/>
</dbReference>
<feature type="domain" description="RecX third three-helical" evidence="7">
    <location>
        <begin position="121"/>
        <end position="160"/>
    </location>
</feature>
<evidence type="ECO:0000313" key="10">
    <source>
        <dbReference type="Proteomes" id="UP000548632"/>
    </source>
</evidence>
<comment type="similarity">
    <text evidence="2 5">Belongs to the RecX family.</text>
</comment>
<dbReference type="PANTHER" id="PTHR33602:SF1">
    <property type="entry name" value="REGULATORY PROTEIN RECX FAMILY PROTEIN"/>
    <property type="match status" value="1"/>
</dbReference>
<reference evidence="9 10" key="1">
    <citation type="journal article" date="2020" name="Arch. Microbiol.">
        <title>The genome sequence of the giant phototrophic gammaproteobacterium Thiospirillum jenense gives insight into its physiological properties and phylogenetic relationships.</title>
        <authorList>
            <person name="Imhoff J.F."/>
            <person name="Meyer T.E."/>
            <person name="Kyndt J.A."/>
        </authorList>
    </citation>
    <scope>NUCLEOTIDE SEQUENCE [LARGE SCALE GENOMIC DNA]</scope>
    <source>
        <strain evidence="9 10">DSM 216</strain>
    </source>
</reference>
<evidence type="ECO:0000256" key="5">
    <source>
        <dbReference type="HAMAP-Rule" id="MF_01114"/>
    </source>
</evidence>
<dbReference type="Gene3D" id="1.10.10.10">
    <property type="entry name" value="Winged helix-like DNA-binding domain superfamily/Winged helix DNA-binding domain"/>
    <property type="match status" value="3"/>
</dbReference>
<comment type="subcellular location">
    <subcellularLocation>
        <location evidence="1 5">Cytoplasm</location>
    </subcellularLocation>
</comment>
<protein>
    <recommendedName>
        <fullName evidence="3 5">Regulatory protein RecX</fullName>
    </recommendedName>
</protein>
<dbReference type="GO" id="GO:0006282">
    <property type="term" value="P:regulation of DNA repair"/>
    <property type="evidence" value="ECO:0007669"/>
    <property type="project" value="UniProtKB-UniRule"/>
</dbReference>
<evidence type="ECO:0000259" key="7">
    <source>
        <dbReference type="Pfam" id="PF21981"/>
    </source>
</evidence>
<proteinExistence type="inferred from homology"/>
<dbReference type="EMBL" id="JABVCQ010000006">
    <property type="protein sequence ID" value="MBB1125309.1"/>
    <property type="molecule type" value="Genomic_DNA"/>
</dbReference>
<name>A0A839HE68_9GAMM</name>
<evidence type="ECO:0000256" key="4">
    <source>
        <dbReference type="ARBA" id="ARBA00022490"/>
    </source>
</evidence>
<feature type="domain" description="RecX first three-helical" evidence="8">
    <location>
        <begin position="28"/>
        <end position="64"/>
    </location>
</feature>
<evidence type="ECO:0000313" key="9">
    <source>
        <dbReference type="EMBL" id="MBB1125309.1"/>
    </source>
</evidence>
<evidence type="ECO:0000256" key="1">
    <source>
        <dbReference type="ARBA" id="ARBA00004496"/>
    </source>
</evidence>
<evidence type="ECO:0000256" key="3">
    <source>
        <dbReference type="ARBA" id="ARBA00018111"/>
    </source>
</evidence>
<evidence type="ECO:0000259" key="6">
    <source>
        <dbReference type="Pfam" id="PF02631"/>
    </source>
</evidence>
<gene>
    <name evidence="5" type="primary">recX</name>
    <name evidence="9" type="ORF">HUK38_03570</name>
</gene>
<accession>A0A839HE68</accession>
<feature type="domain" description="RecX second three-helical" evidence="6">
    <location>
        <begin position="73"/>
        <end position="111"/>
    </location>
</feature>
<dbReference type="Pfam" id="PF21982">
    <property type="entry name" value="RecX_HTH1"/>
    <property type="match status" value="1"/>
</dbReference>
<dbReference type="PANTHER" id="PTHR33602">
    <property type="entry name" value="REGULATORY PROTEIN RECX FAMILY PROTEIN"/>
    <property type="match status" value="1"/>
</dbReference>
<evidence type="ECO:0000259" key="8">
    <source>
        <dbReference type="Pfam" id="PF21982"/>
    </source>
</evidence>
<dbReference type="InterPro" id="IPR036388">
    <property type="entry name" value="WH-like_DNA-bd_sf"/>
</dbReference>